<organism evidence="1 2">
    <name type="scientific">Leptospira weilii str. 2006001853</name>
    <dbReference type="NCBI Taxonomy" id="1001589"/>
    <lineage>
        <taxon>Bacteria</taxon>
        <taxon>Pseudomonadati</taxon>
        <taxon>Spirochaetota</taxon>
        <taxon>Spirochaetia</taxon>
        <taxon>Leptospirales</taxon>
        <taxon>Leptospiraceae</taxon>
        <taxon>Leptospira</taxon>
    </lineage>
</organism>
<evidence type="ECO:0000313" key="1">
    <source>
        <dbReference type="EMBL" id="EKR66633.1"/>
    </source>
</evidence>
<dbReference type="AlphaFoldDB" id="A0A828Z9W3"/>
<evidence type="ECO:0000313" key="2">
    <source>
        <dbReference type="Proteomes" id="UP000001338"/>
    </source>
</evidence>
<name>A0A828Z9W3_9LEPT</name>
<sequence length="47" mass="5455">MRTCSKTPKCKNSYQKWNDLETAGCDGFCKRTLIMNSKFLKNDSTNF</sequence>
<accession>A0A828Z9W3</accession>
<gene>
    <name evidence="1" type="ORF">LEP1GSC036_1374</name>
</gene>
<protein>
    <submittedName>
        <fullName evidence="1">Uncharacterized protein</fullName>
    </submittedName>
</protein>
<dbReference type="Proteomes" id="UP000001338">
    <property type="component" value="Unassembled WGS sequence"/>
</dbReference>
<dbReference type="EMBL" id="AFLV02000001">
    <property type="protein sequence ID" value="EKR66633.1"/>
    <property type="molecule type" value="Genomic_DNA"/>
</dbReference>
<proteinExistence type="predicted"/>
<reference evidence="1 2" key="1">
    <citation type="submission" date="2012-10" db="EMBL/GenBank/DDBJ databases">
        <authorList>
            <person name="Harkins D.M."/>
            <person name="Durkin A.S."/>
            <person name="Brinkac L.M."/>
            <person name="Haft D.H."/>
            <person name="Selengut J.D."/>
            <person name="Sanka R."/>
            <person name="DePew J."/>
            <person name="Purushe J."/>
            <person name="Whelen A.C."/>
            <person name="Vinetz J.M."/>
            <person name="Sutton G.G."/>
            <person name="Nierman W.C."/>
            <person name="Fouts D.E."/>
        </authorList>
    </citation>
    <scope>NUCLEOTIDE SEQUENCE [LARGE SCALE GENOMIC DNA]</scope>
    <source>
        <strain evidence="1 2">2006001853</strain>
    </source>
</reference>
<comment type="caution">
    <text evidence="1">The sequence shown here is derived from an EMBL/GenBank/DDBJ whole genome shotgun (WGS) entry which is preliminary data.</text>
</comment>